<dbReference type="Proteomes" id="UP001207742">
    <property type="component" value="Unassembled WGS sequence"/>
</dbReference>
<keyword evidence="2" id="KW-1185">Reference proteome</keyword>
<proteinExistence type="predicted"/>
<dbReference type="InterPro" id="IPR023401">
    <property type="entry name" value="ODC_N"/>
</dbReference>
<dbReference type="Gene3D" id="3.30.1780.10">
    <property type="entry name" value="ornithine cyclodeaminase, domain 1"/>
    <property type="match status" value="1"/>
</dbReference>
<dbReference type="PIRSF" id="PIRSF001439">
    <property type="entry name" value="CryM"/>
    <property type="match status" value="1"/>
</dbReference>
<dbReference type="InterPro" id="IPR036291">
    <property type="entry name" value="NAD(P)-bd_dom_sf"/>
</dbReference>
<name>A0ABT3II00_9BACT</name>
<organism evidence="1 2">
    <name type="scientific">Chitinophaga nivalis</name>
    <dbReference type="NCBI Taxonomy" id="2991709"/>
    <lineage>
        <taxon>Bacteria</taxon>
        <taxon>Pseudomonadati</taxon>
        <taxon>Bacteroidota</taxon>
        <taxon>Chitinophagia</taxon>
        <taxon>Chitinophagales</taxon>
        <taxon>Chitinophagaceae</taxon>
        <taxon>Chitinophaga</taxon>
    </lineage>
</organism>
<dbReference type="PANTHER" id="PTHR13812:SF19">
    <property type="entry name" value="KETIMINE REDUCTASE MU-CRYSTALLIN"/>
    <property type="match status" value="1"/>
</dbReference>
<protein>
    <submittedName>
        <fullName evidence="1">2,3-diaminopropionate biosynthesis protein SbnB</fullName>
    </submittedName>
</protein>
<dbReference type="InterPro" id="IPR003462">
    <property type="entry name" value="ODC_Mu_crystall"/>
</dbReference>
<gene>
    <name evidence="1" type="ORF">OL497_06765</name>
</gene>
<dbReference type="SUPFAM" id="SSF51735">
    <property type="entry name" value="NAD(P)-binding Rossmann-fold domains"/>
    <property type="match status" value="1"/>
</dbReference>
<reference evidence="1 2" key="1">
    <citation type="submission" date="2022-10" db="EMBL/GenBank/DDBJ databases">
        <title>Chitinophaga nivalis PC15 sp. nov., isolated from Pyeongchang county, South Korea.</title>
        <authorList>
            <person name="Trinh H.N."/>
        </authorList>
    </citation>
    <scope>NUCLEOTIDE SEQUENCE [LARGE SCALE GENOMIC DNA]</scope>
    <source>
        <strain evidence="1 2">PC14</strain>
    </source>
</reference>
<evidence type="ECO:0000313" key="2">
    <source>
        <dbReference type="Proteomes" id="UP001207742"/>
    </source>
</evidence>
<accession>A0ABT3II00</accession>
<dbReference type="Pfam" id="PF02423">
    <property type="entry name" value="OCD_Mu_crystall"/>
    <property type="match status" value="1"/>
</dbReference>
<dbReference type="Gene3D" id="3.40.50.720">
    <property type="entry name" value="NAD(P)-binding Rossmann-like Domain"/>
    <property type="match status" value="1"/>
</dbReference>
<dbReference type="RefSeq" id="WP_264729074.1">
    <property type="nucleotide sequence ID" value="NZ_JAPDNR010000001.1"/>
</dbReference>
<evidence type="ECO:0000313" key="1">
    <source>
        <dbReference type="EMBL" id="MCW3483587.1"/>
    </source>
</evidence>
<sequence length="320" mass="35698">MIYLGTNEILTVGKDWKELVNIISDATVLIREKDFAQPVKPYLRYRDLTNRIIAMPAYVGGDVAMAGIKWIASFPSNIERGLHRAHSVTILNEADSGVPISIFNTTLISAIRTAAVSGFFLTEMKRRRKFRKALKIGIAGFGVIGQIHLEMLQAVLGDAIGAVVLYDIRPIAAESIPADLDVTVVSTWEEAYQDADIFITCTVSPERYINIPPKKGSLQLNVSLRDYLPSLLPYMSYIVVDNWEEICRENTDIEKMHLELSLQEKDTISIPELTLPGILPQIGVDDVVMFNPMGMAVYDIAIASYYYRKSVADNIGIQLQ</sequence>
<comment type="caution">
    <text evidence="1">The sequence shown here is derived from an EMBL/GenBank/DDBJ whole genome shotgun (WGS) entry which is preliminary data.</text>
</comment>
<dbReference type="PANTHER" id="PTHR13812">
    <property type="entry name" value="KETIMINE REDUCTASE MU-CRYSTALLIN"/>
    <property type="match status" value="1"/>
</dbReference>
<dbReference type="EMBL" id="JAPDNS010000001">
    <property type="protein sequence ID" value="MCW3483587.1"/>
    <property type="molecule type" value="Genomic_DNA"/>
</dbReference>